<dbReference type="PANTHER" id="PTHR23150:SF19">
    <property type="entry name" value="FORMYLGLYCINE-GENERATING ENZYME"/>
    <property type="match status" value="1"/>
</dbReference>
<dbReference type="PANTHER" id="PTHR23150">
    <property type="entry name" value="SULFATASE MODIFYING FACTOR 1, 2"/>
    <property type="match status" value="1"/>
</dbReference>
<dbReference type="SUPFAM" id="SSF56436">
    <property type="entry name" value="C-type lectin-like"/>
    <property type="match status" value="1"/>
</dbReference>
<dbReference type="Pfam" id="PF03781">
    <property type="entry name" value="FGE-sulfatase"/>
    <property type="match status" value="1"/>
</dbReference>
<gene>
    <name evidence="3" type="ORF">ACFFRN_13035</name>
</gene>
<dbReference type="EMBL" id="JBHMCE010000004">
    <property type="protein sequence ID" value="MFB9527538.1"/>
    <property type="molecule type" value="Genomic_DNA"/>
</dbReference>
<dbReference type="Proteomes" id="UP001589646">
    <property type="component" value="Unassembled WGS sequence"/>
</dbReference>
<dbReference type="InterPro" id="IPR051043">
    <property type="entry name" value="Sulfatase_Mod_Factor_Kinase"/>
</dbReference>
<feature type="region of interest" description="Disordered" evidence="1">
    <location>
        <begin position="1"/>
        <end position="25"/>
    </location>
</feature>
<comment type="caution">
    <text evidence="3">The sequence shown here is derived from an EMBL/GenBank/DDBJ whole genome shotgun (WGS) entry which is preliminary data.</text>
</comment>
<reference evidence="3 4" key="1">
    <citation type="submission" date="2024-09" db="EMBL/GenBank/DDBJ databases">
        <authorList>
            <person name="Sun Q."/>
            <person name="Mori K."/>
        </authorList>
    </citation>
    <scope>NUCLEOTIDE SEQUENCE [LARGE SCALE GENOMIC DNA]</scope>
    <source>
        <strain evidence="3 4">JCM 3323</strain>
    </source>
</reference>
<name>A0ABV5PWD0_9ACTN</name>
<sequence>MSGKGAPRTEPWTTRTLGLTRPPHGAGGAVPLAGGVFTMGSDAHYREEAPAHTVHVDGFAIDPIAVTNRRFAAFVAATGYLTVAERPLDPAEFPGAPPENLVPGSMVFAPTAGPVDLRHLSLWWKWTPGACWRFPEGRGSSIDDRLDHPVVHVAHEDAAAYATWIGATLPTEAQWEYAARGGLEGAAFTWGDEPRPEGRLMANTWDGDDFPWRSTGESGWSGTAPVGSFPPNDHGLFDMAGNVWEWTSDWWTERHPCEAASPCCVPRNPRGGDVDASYDPAQPQFRIARKVIKGGSYLCADTYCLRYRPAARRPQMIDTGMSHIGFRCAWNLPAAEAGS</sequence>
<dbReference type="InterPro" id="IPR042095">
    <property type="entry name" value="SUMF_sf"/>
</dbReference>
<evidence type="ECO:0000313" key="4">
    <source>
        <dbReference type="Proteomes" id="UP001589646"/>
    </source>
</evidence>
<dbReference type="RefSeq" id="WP_346127261.1">
    <property type="nucleotide sequence ID" value="NZ_BAAAXC010000015.1"/>
</dbReference>
<protein>
    <submittedName>
        <fullName evidence="3">Formylglycine-generating enzyme family protein</fullName>
    </submittedName>
</protein>
<accession>A0ABV5PWD0</accession>
<feature type="domain" description="Sulfatase-modifying factor enzyme-like" evidence="2">
    <location>
        <begin position="29"/>
        <end position="330"/>
    </location>
</feature>
<proteinExistence type="predicted"/>
<keyword evidence="4" id="KW-1185">Reference proteome</keyword>
<evidence type="ECO:0000256" key="1">
    <source>
        <dbReference type="SAM" id="MobiDB-lite"/>
    </source>
</evidence>
<evidence type="ECO:0000259" key="2">
    <source>
        <dbReference type="Pfam" id="PF03781"/>
    </source>
</evidence>
<dbReference type="InterPro" id="IPR016187">
    <property type="entry name" value="CTDL_fold"/>
</dbReference>
<dbReference type="Gene3D" id="3.90.1580.10">
    <property type="entry name" value="paralog of FGE (formylglycine-generating enzyme)"/>
    <property type="match status" value="1"/>
</dbReference>
<organism evidence="3 4">
    <name type="scientific">Nonomuraea roseola</name>
    <dbReference type="NCBI Taxonomy" id="46179"/>
    <lineage>
        <taxon>Bacteria</taxon>
        <taxon>Bacillati</taxon>
        <taxon>Actinomycetota</taxon>
        <taxon>Actinomycetes</taxon>
        <taxon>Streptosporangiales</taxon>
        <taxon>Streptosporangiaceae</taxon>
        <taxon>Nonomuraea</taxon>
    </lineage>
</organism>
<evidence type="ECO:0000313" key="3">
    <source>
        <dbReference type="EMBL" id="MFB9527538.1"/>
    </source>
</evidence>
<dbReference type="InterPro" id="IPR005532">
    <property type="entry name" value="SUMF_dom"/>
</dbReference>